<dbReference type="EMBL" id="JAYMYQ010000004">
    <property type="protein sequence ID" value="KAK7339011.1"/>
    <property type="molecule type" value="Genomic_DNA"/>
</dbReference>
<evidence type="ECO:0000313" key="1">
    <source>
        <dbReference type="EMBL" id="KAK7339011.1"/>
    </source>
</evidence>
<comment type="caution">
    <text evidence="1">The sequence shown here is derived from an EMBL/GenBank/DDBJ whole genome shotgun (WGS) entry which is preliminary data.</text>
</comment>
<evidence type="ECO:0000313" key="2">
    <source>
        <dbReference type="Proteomes" id="UP001367508"/>
    </source>
</evidence>
<protein>
    <submittedName>
        <fullName evidence="1">Uncharacterized protein</fullName>
    </submittedName>
</protein>
<accession>A0AAN9LNS8</accession>
<dbReference type="Proteomes" id="UP001367508">
    <property type="component" value="Unassembled WGS sequence"/>
</dbReference>
<organism evidence="1 2">
    <name type="scientific">Canavalia gladiata</name>
    <name type="common">Sword bean</name>
    <name type="synonym">Dolichos gladiatus</name>
    <dbReference type="NCBI Taxonomy" id="3824"/>
    <lineage>
        <taxon>Eukaryota</taxon>
        <taxon>Viridiplantae</taxon>
        <taxon>Streptophyta</taxon>
        <taxon>Embryophyta</taxon>
        <taxon>Tracheophyta</taxon>
        <taxon>Spermatophyta</taxon>
        <taxon>Magnoliopsida</taxon>
        <taxon>eudicotyledons</taxon>
        <taxon>Gunneridae</taxon>
        <taxon>Pentapetalae</taxon>
        <taxon>rosids</taxon>
        <taxon>fabids</taxon>
        <taxon>Fabales</taxon>
        <taxon>Fabaceae</taxon>
        <taxon>Papilionoideae</taxon>
        <taxon>50 kb inversion clade</taxon>
        <taxon>NPAAA clade</taxon>
        <taxon>indigoferoid/millettioid clade</taxon>
        <taxon>Phaseoleae</taxon>
        <taxon>Canavalia</taxon>
    </lineage>
</organism>
<reference evidence="1 2" key="1">
    <citation type="submission" date="2024-01" db="EMBL/GenBank/DDBJ databases">
        <title>The genomes of 5 underutilized Papilionoideae crops provide insights into root nodulation and disease resistanc.</title>
        <authorList>
            <person name="Jiang F."/>
        </authorList>
    </citation>
    <scope>NUCLEOTIDE SEQUENCE [LARGE SCALE GENOMIC DNA]</scope>
    <source>
        <strain evidence="1">LVBAO_FW01</strain>
        <tissue evidence="1">Leaves</tissue>
    </source>
</reference>
<keyword evidence="2" id="KW-1185">Reference proteome</keyword>
<name>A0AAN9LNS8_CANGL</name>
<dbReference type="AlphaFoldDB" id="A0AAN9LNS8"/>
<gene>
    <name evidence="1" type="ORF">VNO77_19650</name>
</gene>
<sequence>MAHGSLAQIDKGLIWVQMLHKGFNQIRSIVTKLAITFVTRLSTCACIATLYVNKKSGMMSIDANETRVTFDCTRSFGSSYASNLRPCYKDSY</sequence>
<proteinExistence type="predicted"/>